<evidence type="ECO:0000256" key="20">
    <source>
        <dbReference type="SAM" id="Phobius"/>
    </source>
</evidence>
<dbReference type="InterPro" id="IPR036426">
    <property type="entry name" value="Bulb-type_lectin_dom_sf"/>
</dbReference>
<feature type="transmembrane region" description="Helical" evidence="20">
    <location>
        <begin position="509"/>
        <end position="538"/>
    </location>
</feature>
<evidence type="ECO:0000256" key="5">
    <source>
        <dbReference type="ARBA" id="ARBA00022679"/>
    </source>
</evidence>
<comment type="subcellular location">
    <subcellularLocation>
        <location evidence="1">Membrane</location>
        <topology evidence="1">Single-pass type I membrane protein</topology>
    </subcellularLocation>
</comment>
<dbReference type="InterPro" id="IPR011009">
    <property type="entry name" value="Kinase-like_dom_sf"/>
</dbReference>
<evidence type="ECO:0000256" key="15">
    <source>
        <dbReference type="ARBA" id="ARBA00023170"/>
    </source>
</evidence>
<dbReference type="PROSITE" id="PS00108">
    <property type="entry name" value="PROTEIN_KINASE_ST"/>
    <property type="match status" value="1"/>
</dbReference>
<evidence type="ECO:0000256" key="13">
    <source>
        <dbReference type="ARBA" id="ARBA00023136"/>
    </source>
</evidence>
<comment type="catalytic activity">
    <reaction evidence="17">
        <text>L-threonyl-[protein] + ATP = O-phospho-L-threonyl-[protein] + ADP + H(+)</text>
        <dbReference type="Rhea" id="RHEA:46608"/>
        <dbReference type="Rhea" id="RHEA-COMP:11060"/>
        <dbReference type="Rhea" id="RHEA-COMP:11605"/>
        <dbReference type="ChEBI" id="CHEBI:15378"/>
        <dbReference type="ChEBI" id="CHEBI:30013"/>
        <dbReference type="ChEBI" id="CHEBI:30616"/>
        <dbReference type="ChEBI" id="CHEBI:61977"/>
        <dbReference type="ChEBI" id="CHEBI:456216"/>
        <dbReference type="EC" id="2.7.11.1"/>
    </reaction>
</comment>
<dbReference type="OrthoDB" id="1930390at2759"/>
<dbReference type="CDD" id="cd14066">
    <property type="entry name" value="STKc_IRAK"/>
    <property type="match status" value="1"/>
</dbReference>
<proteinExistence type="predicted"/>
<dbReference type="SUPFAM" id="SSF56112">
    <property type="entry name" value="Protein kinase-like (PK-like)"/>
    <property type="match status" value="2"/>
</dbReference>
<dbReference type="SMART" id="SM00220">
    <property type="entry name" value="S_TKc"/>
    <property type="match status" value="1"/>
</dbReference>
<dbReference type="InterPro" id="IPR000719">
    <property type="entry name" value="Prot_kinase_dom"/>
</dbReference>
<keyword evidence="24" id="KW-1185">Reference proteome</keyword>
<dbReference type="Pfam" id="PF00069">
    <property type="entry name" value="Pkinase"/>
    <property type="match status" value="2"/>
</dbReference>
<evidence type="ECO:0000256" key="10">
    <source>
        <dbReference type="ARBA" id="ARBA00022777"/>
    </source>
</evidence>
<dbReference type="PANTHER" id="PTHR47976">
    <property type="entry name" value="G-TYPE LECTIN S-RECEPTOR-LIKE SERINE/THREONINE-PROTEIN KINASE SD2-5"/>
    <property type="match status" value="1"/>
</dbReference>
<name>A0A5B6X8W6_9ROSI</name>
<dbReference type="FunFam" id="1.10.510.10:FF:000237">
    <property type="entry name" value="G-type lectin S-receptor-like serine/threonine-protein kinase"/>
    <property type="match status" value="1"/>
</dbReference>
<keyword evidence="11 19" id="KW-0067">ATP-binding</keyword>
<keyword evidence="9 19" id="KW-0547">Nucleotide-binding</keyword>
<evidence type="ECO:0000256" key="1">
    <source>
        <dbReference type="ARBA" id="ARBA00004479"/>
    </source>
</evidence>
<evidence type="ECO:0000256" key="9">
    <source>
        <dbReference type="ARBA" id="ARBA00022741"/>
    </source>
</evidence>
<dbReference type="GO" id="GO:0016020">
    <property type="term" value="C:membrane"/>
    <property type="evidence" value="ECO:0007669"/>
    <property type="project" value="UniProtKB-SubCell"/>
</dbReference>
<dbReference type="Gene3D" id="1.10.510.10">
    <property type="entry name" value="Transferase(Phosphotransferase) domain 1"/>
    <property type="match status" value="2"/>
</dbReference>
<comment type="caution">
    <text evidence="23">The sequence shown here is derived from an EMBL/GenBank/DDBJ whole genome shotgun (WGS) entry which is preliminary data.</text>
</comment>
<dbReference type="GO" id="GO:0030246">
    <property type="term" value="F:carbohydrate binding"/>
    <property type="evidence" value="ECO:0007669"/>
    <property type="project" value="UniProtKB-KW"/>
</dbReference>
<evidence type="ECO:0000256" key="19">
    <source>
        <dbReference type="PROSITE-ProRule" id="PRU10141"/>
    </source>
</evidence>
<evidence type="ECO:0000256" key="11">
    <source>
        <dbReference type="ARBA" id="ARBA00022840"/>
    </source>
</evidence>
<evidence type="ECO:0000256" key="16">
    <source>
        <dbReference type="ARBA" id="ARBA00023180"/>
    </source>
</evidence>
<dbReference type="FunFam" id="3.30.200.20:FF:000059">
    <property type="entry name" value="S-receptor-like serine/threonine-protein kinase"/>
    <property type="match status" value="1"/>
</dbReference>
<dbReference type="Gene3D" id="2.90.10.10">
    <property type="entry name" value="Bulb-type lectin domain"/>
    <property type="match status" value="1"/>
</dbReference>
<feature type="binding site" evidence="19">
    <location>
        <position position="599"/>
    </location>
    <ligand>
        <name>ATP</name>
        <dbReference type="ChEBI" id="CHEBI:30616"/>
    </ligand>
</feature>
<reference evidence="24" key="1">
    <citation type="journal article" date="2019" name="Plant Biotechnol. J.">
        <title>Genome sequencing of the Australian wild diploid species Gossypium australe highlights disease resistance and delayed gland morphogenesis.</title>
        <authorList>
            <person name="Cai Y."/>
            <person name="Cai X."/>
            <person name="Wang Q."/>
            <person name="Wang P."/>
            <person name="Zhang Y."/>
            <person name="Cai C."/>
            <person name="Xu Y."/>
            <person name="Wang K."/>
            <person name="Zhou Z."/>
            <person name="Wang C."/>
            <person name="Geng S."/>
            <person name="Li B."/>
            <person name="Dong Q."/>
            <person name="Hou Y."/>
            <person name="Wang H."/>
            <person name="Ai P."/>
            <person name="Liu Z."/>
            <person name="Yi F."/>
            <person name="Sun M."/>
            <person name="An G."/>
            <person name="Cheng J."/>
            <person name="Zhang Y."/>
            <person name="Shi Q."/>
            <person name="Xie Y."/>
            <person name="Shi X."/>
            <person name="Chang Y."/>
            <person name="Huang F."/>
            <person name="Chen Y."/>
            <person name="Hong S."/>
            <person name="Mi L."/>
            <person name="Sun Q."/>
            <person name="Zhang L."/>
            <person name="Zhou B."/>
            <person name="Peng R."/>
            <person name="Zhang X."/>
            <person name="Liu F."/>
        </authorList>
    </citation>
    <scope>NUCLEOTIDE SEQUENCE [LARGE SCALE GENOMIC DNA]</scope>
    <source>
        <strain evidence="24">cv. PA1801</strain>
    </source>
</reference>
<dbReference type="PANTHER" id="PTHR47976:SF15">
    <property type="entry name" value="G-TYPE LECTIN S-RECEPTOR-LIKE SERINE_THREONINE-PROTEIN KINASE RLK1"/>
    <property type="match status" value="1"/>
</dbReference>
<keyword evidence="8 23" id="KW-0430">Lectin</keyword>
<dbReference type="Gene3D" id="3.30.200.20">
    <property type="entry name" value="Phosphorylase Kinase, domain 1"/>
    <property type="match status" value="1"/>
</dbReference>
<dbReference type="SUPFAM" id="SSF51110">
    <property type="entry name" value="alpha-D-mannose-specific plant lectins"/>
    <property type="match status" value="1"/>
</dbReference>
<dbReference type="PROSITE" id="PS50927">
    <property type="entry name" value="BULB_LECTIN"/>
    <property type="match status" value="1"/>
</dbReference>
<evidence type="ECO:0000256" key="6">
    <source>
        <dbReference type="ARBA" id="ARBA00022692"/>
    </source>
</evidence>
<evidence type="ECO:0000256" key="12">
    <source>
        <dbReference type="ARBA" id="ARBA00022989"/>
    </source>
</evidence>
<dbReference type="FunFam" id="2.90.10.30:FF:000001">
    <property type="entry name" value="Serine/threonine-protein kinase"/>
    <property type="match status" value="1"/>
</dbReference>
<evidence type="ECO:0000256" key="7">
    <source>
        <dbReference type="ARBA" id="ARBA00022729"/>
    </source>
</evidence>
<evidence type="ECO:0000256" key="4">
    <source>
        <dbReference type="ARBA" id="ARBA00022536"/>
    </source>
</evidence>
<keyword evidence="4" id="KW-0245">EGF-like domain</keyword>
<evidence type="ECO:0000256" key="3">
    <source>
        <dbReference type="ARBA" id="ARBA00022527"/>
    </source>
</evidence>
<evidence type="ECO:0000256" key="2">
    <source>
        <dbReference type="ARBA" id="ARBA00012513"/>
    </source>
</evidence>
<protein>
    <recommendedName>
        <fullName evidence="2">non-specific serine/threonine protein kinase</fullName>
        <ecNumber evidence="2">2.7.11.1</ecNumber>
    </recommendedName>
</protein>
<dbReference type="GO" id="GO:0106310">
    <property type="term" value="F:protein serine kinase activity"/>
    <property type="evidence" value="ECO:0007669"/>
    <property type="project" value="RHEA"/>
</dbReference>
<gene>
    <name evidence="23" type="ORF">EPI10_034030</name>
</gene>
<keyword evidence="15 23" id="KW-0675">Receptor</keyword>
<dbReference type="GO" id="GO:0005524">
    <property type="term" value="F:ATP binding"/>
    <property type="evidence" value="ECO:0007669"/>
    <property type="project" value="UniProtKB-UniRule"/>
</dbReference>
<dbReference type="PROSITE" id="PS00107">
    <property type="entry name" value="PROTEIN_KINASE_ATP"/>
    <property type="match status" value="1"/>
</dbReference>
<keyword evidence="14" id="KW-1015">Disulfide bond</keyword>
<keyword evidence="12 20" id="KW-1133">Transmembrane helix</keyword>
<dbReference type="InterPro" id="IPR017441">
    <property type="entry name" value="Protein_kinase_ATP_BS"/>
</dbReference>
<keyword evidence="5" id="KW-0808">Transferase</keyword>
<evidence type="ECO:0000256" key="14">
    <source>
        <dbReference type="ARBA" id="ARBA00023157"/>
    </source>
</evidence>
<dbReference type="GO" id="GO:0004674">
    <property type="term" value="F:protein serine/threonine kinase activity"/>
    <property type="evidence" value="ECO:0007669"/>
    <property type="project" value="UniProtKB-KW"/>
</dbReference>
<dbReference type="PROSITE" id="PS50011">
    <property type="entry name" value="PROTEIN_KINASE_DOM"/>
    <property type="match status" value="2"/>
</dbReference>
<dbReference type="FunFam" id="2.90.10.10:FF:000024">
    <property type="entry name" value="Uncharacterized protein"/>
    <property type="match status" value="1"/>
</dbReference>
<sequence>MNQSHTNTAIRGTKGYVAAEWFRNLPITVKVDVYSFGVLLLELTCCRRSVDMESDMEERAILTDWAYDCYCEGTLDALVENDIDALNAIGKVKKFVQVAIWCIQEDPSLRPTMRANLFLLAIWYNKIPENTLVWYANGDSPAPRGSKLQLADRGFVLNSPQGEQLWNSETRSGVVDSGIMDDSGNFKLLGGSSILWESFKDPADTVLPSQILDKGVALSSRQSETNFSKGRFQMVLQSDGDLVLATVNLPSKHVNDPYYKSGTAGDPNSSNPGFQLVFNESGYLFVLRENEERSVLTPTITGSAKDFYYRATLDFDGVFTLYSHPKASTGKIASWTALWSEPDNICTAAPVGASSGVCGFNSICSLNGEKRPSCGCPRGYTLIDPSNQYGNCKPNFTQNCEQESAPAEDLYEFEELTNVDWPLADYALLEPFTEDQCRESCLHDCMCAVAIFRLGDKCWKKKLPLSNGRLDPGLDGGKALLKVRKGGRPPFCPYFPNQEKQKNKNKETLILALSALGGSVFLNFILIAVTCLGFYCIYQKKHKPLPVNEVIVETNLRSFTYKELVDATNEFKEELGRGAFGIVYKGTLQMSYVTQVAVKRLINNLVQGHHDKVFKTEVNVIGQTHHRNLVRLLGFCDDGDNRLLVYEYLSNGSLASFLFGGSRPSWSQRIQIALGIARGLLYLHEECSTQIIHCDIKPQNILLDEHYNAKISDFGLAKLLVMNQSHTNTVIRGTKGYVAAEWFRNLPITVKVDVYSFGVLLLELTCCRRSVDMESDMEERAILTDWAYDCYCEGTLDALVENDIDALNDIAKVERFVQVAIWCIQEDPSLRPTMRAVSQMLEGVVEVPIPPCPCPYAFTA</sequence>
<dbReference type="Pfam" id="PF01453">
    <property type="entry name" value="B_lectin"/>
    <property type="match status" value="1"/>
</dbReference>
<feature type="domain" description="Protein kinase" evidence="21">
    <location>
        <begin position="1"/>
        <end position="124"/>
    </location>
</feature>
<evidence type="ECO:0000256" key="17">
    <source>
        <dbReference type="ARBA" id="ARBA00047899"/>
    </source>
</evidence>
<keyword evidence="16" id="KW-0325">Glycoprotein</keyword>
<dbReference type="CDD" id="cd01098">
    <property type="entry name" value="PAN_AP_plant"/>
    <property type="match status" value="1"/>
</dbReference>
<feature type="domain" description="Bulb-type lectin" evidence="22">
    <location>
        <begin position="80"/>
        <end position="201"/>
    </location>
</feature>
<dbReference type="EC" id="2.7.11.1" evidence="2"/>
<dbReference type="InterPro" id="IPR051343">
    <property type="entry name" value="G-type_lectin_kinases/EP1-like"/>
</dbReference>
<evidence type="ECO:0000256" key="8">
    <source>
        <dbReference type="ARBA" id="ARBA00022734"/>
    </source>
</evidence>
<feature type="domain" description="Protein kinase" evidence="21">
    <location>
        <begin position="569"/>
        <end position="845"/>
    </location>
</feature>
<evidence type="ECO:0000313" key="24">
    <source>
        <dbReference type="Proteomes" id="UP000325315"/>
    </source>
</evidence>
<dbReference type="Gene3D" id="2.90.10.30">
    <property type="match status" value="1"/>
</dbReference>
<organism evidence="23 24">
    <name type="scientific">Gossypium australe</name>
    <dbReference type="NCBI Taxonomy" id="47621"/>
    <lineage>
        <taxon>Eukaryota</taxon>
        <taxon>Viridiplantae</taxon>
        <taxon>Streptophyta</taxon>
        <taxon>Embryophyta</taxon>
        <taxon>Tracheophyta</taxon>
        <taxon>Spermatophyta</taxon>
        <taxon>Magnoliopsida</taxon>
        <taxon>eudicotyledons</taxon>
        <taxon>Gunneridae</taxon>
        <taxon>Pentapetalae</taxon>
        <taxon>rosids</taxon>
        <taxon>malvids</taxon>
        <taxon>Malvales</taxon>
        <taxon>Malvaceae</taxon>
        <taxon>Malvoideae</taxon>
        <taxon>Gossypium</taxon>
    </lineage>
</organism>
<dbReference type="EMBL" id="SMMG02000001">
    <property type="protein sequence ID" value="KAA3490581.1"/>
    <property type="molecule type" value="Genomic_DNA"/>
</dbReference>
<evidence type="ECO:0000256" key="18">
    <source>
        <dbReference type="ARBA" id="ARBA00048679"/>
    </source>
</evidence>
<dbReference type="InterPro" id="IPR008271">
    <property type="entry name" value="Ser/Thr_kinase_AS"/>
</dbReference>
<keyword evidence="6 20" id="KW-0812">Transmembrane</keyword>
<keyword evidence="7" id="KW-0732">Signal</keyword>
<comment type="catalytic activity">
    <reaction evidence="18">
        <text>L-seryl-[protein] + ATP = O-phospho-L-seryl-[protein] + ADP + H(+)</text>
        <dbReference type="Rhea" id="RHEA:17989"/>
        <dbReference type="Rhea" id="RHEA-COMP:9863"/>
        <dbReference type="Rhea" id="RHEA-COMP:11604"/>
        <dbReference type="ChEBI" id="CHEBI:15378"/>
        <dbReference type="ChEBI" id="CHEBI:29999"/>
        <dbReference type="ChEBI" id="CHEBI:30616"/>
        <dbReference type="ChEBI" id="CHEBI:83421"/>
        <dbReference type="ChEBI" id="CHEBI:456216"/>
        <dbReference type="EC" id="2.7.11.1"/>
    </reaction>
</comment>
<dbReference type="SMART" id="SM00108">
    <property type="entry name" value="B_lectin"/>
    <property type="match status" value="1"/>
</dbReference>
<keyword evidence="13 20" id="KW-0472">Membrane</keyword>
<evidence type="ECO:0000259" key="22">
    <source>
        <dbReference type="PROSITE" id="PS50927"/>
    </source>
</evidence>
<keyword evidence="10 23" id="KW-0418">Kinase</keyword>
<accession>A0A5B6X8W6</accession>
<dbReference type="InterPro" id="IPR001480">
    <property type="entry name" value="Bulb-type_lectin_dom"/>
</dbReference>
<keyword evidence="3" id="KW-0723">Serine/threonine-protein kinase</keyword>
<dbReference type="Proteomes" id="UP000325315">
    <property type="component" value="Unassembled WGS sequence"/>
</dbReference>
<dbReference type="AlphaFoldDB" id="A0A5B6X8W6"/>
<evidence type="ECO:0000259" key="21">
    <source>
        <dbReference type="PROSITE" id="PS50011"/>
    </source>
</evidence>
<evidence type="ECO:0000313" key="23">
    <source>
        <dbReference type="EMBL" id="KAA3490581.1"/>
    </source>
</evidence>